<evidence type="ECO:0000313" key="1">
    <source>
        <dbReference type="EMBL" id="KAH3785598.1"/>
    </source>
</evidence>
<proteinExistence type="predicted"/>
<dbReference type="Gene3D" id="3.40.50.300">
    <property type="entry name" value="P-loop containing nucleotide triphosphate hydrolases"/>
    <property type="match status" value="1"/>
</dbReference>
<keyword evidence="2" id="KW-1185">Reference proteome</keyword>
<name>A0A9D4IVE3_DREPO</name>
<evidence type="ECO:0008006" key="3">
    <source>
        <dbReference type="Google" id="ProtNLM"/>
    </source>
</evidence>
<dbReference type="EMBL" id="JAIWYP010000008">
    <property type="protein sequence ID" value="KAH3785598.1"/>
    <property type="molecule type" value="Genomic_DNA"/>
</dbReference>
<dbReference type="AlphaFoldDB" id="A0A9D4IVE3"/>
<dbReference type="Proteomes" id="UP000828390">
    <property type="component" value="Unassembled WGS sequence"/>
</dbReference>
<comment type="caution">
    <text evidence="1">The sequence shown here is derived from an EMBL/GenBank/DDBJ whole genome shotgun (WGS) entry which is preliminary data.</text>
</comment>
<evidence type="ECO:0000313" key="2">
    <source>
        <dbReference type="Proteomes" id="UP000828390"/>
    </source>
</evidence>
<protein>
    <recommendedName>
        <fullName evidence="3">Sulfotransferase</fullName>
    </recommendedName>
</protein>
<gene>
    <name evidence="1" type="ORF">DPMN_163691</name>
</gene>
<reference evidence="1" key="2">
    <citation type="submission" date="2020-11" db="EMBL/GenBank/DDBJ databases">
        <authorList>
            <person name="McCartney M.A."/>
            <person name="Auch B."/>
            <person name="Kono T."/>
            <person name="Mallez S."/>
            <person name="Becker A."/>
            <person name="Gohl D.M."/>
            <person name="Silverstein K.A.T."/>
            <person name="Koren S."/>
            <person name="Bechman K.B."/>
            <person name="Herman A."/>
            <person name="Abrahante J.E."/>
            <person name="Garbe J."/>
        </authorList>
    </citation>
    <scope>NUCLEOTIDE SEQUENCE</scope>
    <source>
        <strain evidence="1">Duluth1</strain>
        <tissue evidence="1">Whole animal</tissue>
    </source>
</reference>
<reference evidence="1" key="1">
    <citation type="journal article" date="2019" name="bioRxiv">
        <title>The Genome of the Zebra Mussel, Dreissena polymorpha: A Resource for Invasive Species Research.</title>
        <authorList>
            <person name="McCartney M.A."/>
            <person name="Auch B."/>
            <person name="Kono T."/>
            <person name="Mallez S."/>
            <person name="Zhang Y."/>
            <person name="Obille A."/>
            <person name="Becker A."/>
            <person name="Abrahante J.E."/>
            <person name="Garbe J."/>
            <person name="Badalamenti J.P."/>
            <person name="Herman A."/>
            <person name="Mangelson H."/>
            <person name="Liachko I."/>
            <person name="Sullivan S."/>
            <person name="Sone E.D."/>
            <person name="Koren S."/>
            <person name="Silverstein K.A.T."/>
            <person name="Beckman K.B."/>
            <person name="Gohl D.M."/>
        </authorList>
    </citation>
    <scope>NUCLEOTIDE SEQUENCE</scope>
    <source>
        <strain evidence="1">Duluth1</strain>
        <tissue evidence="1">Whole animal</tissue>
    </source>
</reference>
<accession>A0A9D4IVE3</accession>
<sequence>MLSETKFIVCTFPLGRVGNWKEHLSEAAGNTIDAMVEDKLGDLDIQFDYGH</sequence>
<dbReference type="InterPro" id="IPR027417">
    <property type="entry name" value="P-loop_NTPase"/>
</dbReference>
<organism evidence="1 2">
    <name type="scientific">Dreissena polymorpha</name>
    <name type="common">Zebra mussel</name>
    <name type="synonym">Mytilus polymorpha</name>
    <dbReference type="NCBI Taxonomy" id="45954"/>
    <lineage>
        <taxon>Eukaryota</taxon>
        <taxon>Metazoa</taxon>
        <taxon>Spiralia</taxon>
        <taxon>Lophotrochozoa</taxon>
        <taxon>Mollusca</taxon>
        <taxon>Bivalvia</taxon>
        <taxon>Autobranchia</taxon>
        <taxon>Heteroconchia</taxon>
        <taxon>Euheterodonta</taxon>
        <taxon>Imparidentia</taxon>
        <taxon>Neoheterodontei</taxon>
        <taxon>Myida</taxon>
        <taxon>Dreissenoidea</taxon>
        <taxon>Dreissenidae</taxon>
        <taxon>Dreissena</taxon>
    </lineage>
</organism>